<sequence length="96" mass="9433">PQPTAAAYAAQALGAFGAGAASVAMMTLAMRFAARGAQAGTDMTAVQSARDLGEILTSSLITGVAARMGYVTGFSGGLLAAAVTLVFVAVALRRPG</sequence>
<comment type="caution">
    <text evidence="2">The sequence shown here is derived from an EMBL/GenBank/DDBJ whole genome shotgun (WGS) entry which is preliminary data.</text>
</comment>
<dbReference type="PATRIC" id="fig|1003200.3.peg.6000"/>
<dbReference type="AlphaFoldDB" id="F7TAT5"/>
<keyword evidence="1" id="KW-0812">Transmembrane</keyword>
<keyword evidence="1" id="KW-0472">Membrane</keyword>
<evidence type="ECO:0000313" key="3">
    <source>
        <dbReference type="Proteomes" id="UP000004853"/>
    </source>
</evidence>
<protein>
    <submittedName>
        <fullName evidence="2">Siderophore transporter, RhtX/FptX family protein</fullName>
    </submittedName>
</protein>
<feature type="transmembrane region" description="Helical" evidence="1">
    <location>
        <begin position="12"/>
        <end position="34"/>
    </location>
</feature>
<dbReference type="EMBL" id="AFRQ01000145">
    <property type="protein sequence ID" value="EGP42580.1"/>
    <property type="molecule type" value="Genomic_DNA"/>
</dbReference>
<evidence type="ECO:0000256" key="1">
    <source>
        <dbReference type="SAM" id="Phobius"/>
    </source>
</evidence>
<dbReference type="InterPro" id="IPR036259">
    <property type="entry name" value="MFS_trans_sf"/>
</dbReference>
<organism evidence="2 3">
    <name type="scientific">Achromobacter insuavis AXX-A</name>
    <dbReference type="NCBI Taxonomy" id="1003200"/>
    <lineage>
        <taxon>Bacteria</taxon>
        <taxon>Pseudomonadati</taxon>
        <taxon>Pseudomonadota</taxon>
        <taxon>Betaproteobacteria</taxon>
        <taxon>Burkholderiales</taxon>
        <taxon>Alcaligenaceae</taxon>
        <taxon>Achromobacter</taxon>
    </lineage>
</organism>
<proteinExistence type="predicted"/>
<reference evidence="2 3" key="1">
    <citation type="submission" date="2011-06" db="EMBL/GenBank/DDBJ databases">
        <authorList>
            <person name="Bador J."/>
            <person name="Amoureux L."/>
            <person name="Neuwirth C."/>
        </authorList>
    </citation>
    <scope>NUCLEOTIDE SEQUENCE [LARGE SCALE GENOMIC DNA]</scope>
    <source>
        <strain evidence="2 3">AXX-A</strain>
    </source>
</reference>
<evidence type="ECO:0000313" key="2">
    <source>
        <dbReference type="EMBL" id="EGP42580.1"/>
    </source>
</evidence>
<feature type="non-terminal residue" evidence="2">
    <location>
        <position position="1"/>
    </location>
</feature>
<keyword evidence="1" id="KW-1133">Transmembrane helix</keyword>
<gene>
    <name evidence="2" type="ORF">AXXA_30437</name>
</gene>
<feature type="transmembrane region" description="Helical" evidence="1">
    <location>
        <begin position="68"/>
        <end position="92"/>
    </location>
</feature>
<name>F7TAT5_9BURK</name>
<dbReference type="SUPFAM" id="SSF103473">
    <property type="entry name" value="MFS general substrate transporter"/>
    <property type="match status" value="1"/>
</dbReference>
<dbReference type="HOGENOM" id="CLU_2351369_0_0_4"/>
<dbReference type="Proteomes" id="UP000004853">
    <property type="component" value="Unassembled WGS sequence"/>
</dbReference>
<accession>F7TAT5</accession>